<evidence type="ECO:0000256" key="3">
    <source>
        <dbReference type="ARBA" id="ARBA00022692"/>
    </source>
</evidence>
<feature type="transmembrane region" description="Helical" evidence="6">
    <location>
        <begin position="127"/>
        <end position="145"/>
    </location>
</feature>
<keyword evidence="4 6" id="KW-1133">Transmembrane helix</keyword>
<dbReference type="AlphaFoldDB" id="A0A974RXI4"/>
<evidence type="ECO:0000256" key="4">
    <source>
        <dbReference type="ARBA" id="ARBA00022989"/>
    </source>
</evidence>
<dbReference type="InterPro" id="IPR000620">
    <property type="entry name" value="EamA_dom"/>
</dbReference>
<feature type="transmembrane region" description="Helical" evidence="6">
    <location>
        <begin position="6"/>
        <end position="24"/>
    </location>
</feature>
<organism evidence="8 9">
    <name type="scientific">Entomomonas asaccharolytica</name>
    <dbReference type="NCBI Taxonomy" id="2785331"/>
    <lineage>
        <taxon>Bacteria</taxon>
        <taxon>Pseudomonadati</taxon>
        <taxon>Pseudomonadota</taxon>
        <taxon>Gammaproteobacteria</taxon>
        <taxon>Pseudomonadales</taxon>
        <taxon>Pseudomonadaceae</taxon>
        <taxon>Entomomonas</taxon>
    </lineage>
</organism>
<dbReference type="PANTHER" id="PTHR42920:SF5">
    <property type="entry name" value="EAMA DOMAIN-CONTAINING PROTEIN"/>
    <property type="match status" value="1"/>
</dbReference>
<evidence type="ECO:0000256" key="1">
    <source>
        <dbReference type="ARBA" id="ARBA00004651"/>
    </source>
</evidence>
<feature type="transmembrane region" description="Helical" evidence="6">
    <location>
        <begin position="157"/>
        <end position="176"/>
    </location>
</feature>
<dbReference type="Gene3D" id="1.10.3730.20">
    <property type="match status" value="1"/>
</dbReference>
<proteinExistence type="predicted"/>
<dbReference type="PANTHER" id="PTHR42920">
    <property type="entry name" value="OS03G0707200 PROTEIN-RELATED"/>
    <property type="match status" value="1"/>
</dbReference>
<accession>A0A974RXI4</accession>
<evidence type="ECO:0000313" key="9">
    <source>
        <dbReference type="Proteomes" id="UP000595278"/>
    </source>
</evidence>
<feature type="transmembrane region" description="Helical" evidence="6">
    <location>
        <begin position="242"/>
        <end position="264"/>
    </location>
</feature>
<feature type="transmembrane region" description="Helical" evidence="6">
    <location>
        <begin position="36"/>
        <end position="58"/>
    </location>
</feature>
<evidence type="ECO:0000259" key="7">
    <source>
        <dbReference type="Pfam" id="PF00892"/>
    </source>
</evidence>
<feature type="domain" description="EamA" evidence="7">
    <location>
        <begin position="153"/>
        <end position="285"/>
    </location>
</feature>
<dbReference type="RefSeq" id="WP_201093877.1">
    <property type="nucleotide sequence ID" value="NZ_CP067393.1"/>
</dbReference>
<feature type="transmembrane region" description="Helical" evidence="6">
    <location>
        <begin position="102"/>
        <end position="121"/>
    </location>
</feature>
<gene>
    <name evidence="8" type="ORF">JHT90_02915</name>
</gene>
<reference evidence="8 9" key="1">
    <citation type="submission" date="2021-01" db="EMBL/GenBank/DDBJ databases">
        <title>Entomomonas sp. F2A isolated from a house cricket (Acheta domesticus).</title>
        <authorList>
            <person name="Spergser J."/>
            <person name="Busse H.-J."/>
        </authorList>
    </citation>
    <scope>NUCLEOTIDE SEQUENCE [LARGE SCALE GENOMIC DNA]</scope>
    <source>
        <strain evidence="8 9">F2A</strain>
    </source>
</reference>
<evidence type="ECO:0000256" key="2">
    <source>
        <dbReference type="ARBA" id="ARBA00022475"/>
    </source>
</evidence>
<evidence type="ECO:0000313" key="8">
    <source>
        <dbReference type="EMBL" id="QQP86210.1"/>
    </source>
</evidence>
<dbReference type="KEGG" id="eaz:JHT90_02915"/>
<comment type="subcellular location">
    <subcellularLocation>
        <location evidence="1">Cell membrane</location>
        <topology evidence="1">Multi-pass membrane protein</topology>
    </subcellularLocation>
</comment>
<keyword evidence="9" id="KW-1185">Reference proteome</keyword>
<feature type="transmembrane region" description="Helical" evidence="6">
    <location>
        <begin position="182"/>
        <end position="203"/>
    </location>
</feature>
<feature type="transmembrane region" description="Helical" evidence="6">
    <location>
        <begin position="271"/>
        <end position="289"/>
    </location>
</feature>
<dbReference type="EMBL" id="CP067393">
    <property type="protein sequence ID" value="QQP86210.1"/>
    <property type="molecule type" value="Genomic_DNA"/>
</dbReference>
<dbReference type="SUPFAM" id="SSF103481">
    <property type="entry name" value="Multidrug resistance efflux transporter EmrE"/>
    <property type="match status" value="2"/>
</dbReference>
<keyword evidence="5 6" id="KW-0472">Membrane</keyword>
<dbReference type="InterPro" id="IPR051258">
    <property type="entry name" value="Diverse_Substrate_Transporter"/>
</dbReference>
<feature type="transmembrane region" description="Helical" evidence="6">
    <location>
        <begin position="215"/>
        <end position="236"/>
    </location>
</feature>
<dbReference type="GO" id="GO:0005886">
    <property type="term" value="C:plasma membrane"/>
    <property type="evidence" value="ECO:0007669"/>
    <property type="project" value="UniProtKB-SubCell"/>
</dbReference>
<dbReference type="Proteomes" id="UP000595278">
    <property type="component" value="Chromosome"/>
</dbReference>
<feature type="transmembrane region" description="Helical" evidence="6">
    <location>
        <begin position="73"/>
        <end position="90"/>
    </location>
</feature>
<evidence type="ECO:0000256" key="5">
    <source>
        <dbReference type="ARBA" id="ARBA00023136"/>
    </source>
</evidence>
<protein>
    <submittedName>
        <fullName evidence="8">DMT family transporter</fullName>
    </submittedName>
</protein>
<feature type="domain" description="EamA" evidence="7">
    <location>
        <begin position="8"/>
        <end position="144"/>
    </location>
</feature>
<name>A0A974RXI4_9GAMM</name>
<keyword evidence="2" id="KW-1003">Cell membrane</keyword>
<dbReference type="Pfam" id="PF00892">
    <property type="entry name" value="EamA"/>
    <property type="match status" value="2"/>
</dbReference>
<sequence length="301" mass="32450">MQTDKLRANILMLITAMIWGSTFLGQNVAMNYMGALTFSGVRFLLGTLTLLPIIIFYLKKNKLTLLQIFSKRTIIGGFLLGIILTIGINLQQIGIKYTTITNAGFITGLYVILVPILGLIIGQKTGLGIWIGAILAVIGMALLTITDHLTMGFGDLITLSSAFAWGLHVLIAGLLVSRYDPIAVAFMQCLVCSIFSLLLAIPFEGLQISFTQPALLAIFFTGIVSVAISFTLQLIAQKDAVPSHAAVILSLEAVFAAIFGALFLDESLTTRGYIGCILMFIGMIIAQIWPTKKQPSATNNS</sequence>
<keyword evidence="3 6" id="KW-0812">Transmembrane</keyword>
<dbReference type="InterPro" id="IPR037185">
    <property type="entry name" value="EmrE-like"/>
</dbReference>
<evidence type="ECO:0000256" key="6">
    <source>
        <dbReference type="SAM" id="Phobius"/>
    </source>
</evidence>